<accession>A0A1G9Y4G4</accession>
<protein>
    <submittedName>
        <fullName evidence="1">Uncharacterized protein</fullName>
    </submittedName>
</protein>
<reference evidence="2" key="1">
    <citation type="submission" date="2016-10" db="EMBL/GenBank/DDBJ databases">
        <authorList>
            <person name="Varghese N."/>
            <person name="Submissions S."/>
        </authorList>
    </citation>
    <scope>NUCLEOTIDE SEQUENCE [LARGE SCALE GENOMIC DNA]</scope>
    <source>
        <strain evidence="2">CGMCC 1.6494</strain>
    </source>
</reference>
<sequence>MNYSCFTSILVASIGSIVLQGCASLSAPYQHTNDDDHSLARNIVDSNSSRDINFREAEDGTQAPYYPGGGLGTLLAIGMAANGAIDPVQGLSPALSAAASYATFKPDESSIETKPLVFGFFPWNQGDGAHAGGRQFMAYLDYSLEKMAVELGGRVEPVFSTVTGDHTLNTWKFVAPEHGCSVDNACVVRAYFTANTAEGLYPAEWVLDLARKDYESMALELGSPNYFEPESPATAWKLVNNGGSNYSQVQFLREDMEDDPSLLPLYKSLSNHLPRTFALYLPPDQRHGINLGYPVMLHDGEELLFEEP</sequence>
<evidence type="ECO:0000313" key="1">
    <source>
        <dbReference type="EMBL" id="SDN03917.1"/>
    </source>
</evidence>
<gene>
    <name evidence="1" type="ORF">SAMN04487951_1023</name>
</gene>
<name>A0A1G9Y4G4_9GAMM</name>
<organism evidence="1 2">
    <name type="scientific">Vreelandella arcis</name>
    <dbReference type="NCBI Taxonomy" id="416873"/>
    <lineage>
        <taxon>Bacteria</taxon>
        <taxon>Pseudomonadati</taxon>
        <taxon>Pseudomonadota</taxon>
        <taxon>Gammaproteobacteria</taxon>
        <taxon>Oceanospirillales</taxon>
        <taxon>Halomonadaceae</taxon>
        <taxon>Vreelandella</taxon>
    </lineage>
</organism>
<dbReference type="AlphaFoldDB" id="A0A1G9Y4G4"/>
<dbReference type="RefSeq" id="WP_089701962.1">
    <property type="nucleotide sequence ID" value="NZ_FNII01000002.1"/>
</dbReference>
<dbReference type="EMBL" id="FNII01000002">
    <property type="protein sequence ID" value="SDN03917.1"/>
    <property type="molecule type" value="Genomic_DNA"/>
</dbReference>
<keyword evidence="2" id="KW-1185">Reference proteome</keyword>
<evidence type="ECO:0000313" key="2">
    <source>
        <dbReference type="Proteomes" id="UP000199677"/>
    </source>
</evidence>
<dbReference type="Proteomes" id="UP000199677">
    <property type="component" value="Unassembled WGS sequence"/>
</dbReference>
<proteinExistence type="predicted"/>